<feature type="compositionally biased region" description="Polar residues" evidence="1">
    <location>
        <begin position="63"/>
        <end position="77"/>
    </location>
</feature>
<proteinExistence type="predicted"/>
<evidence type="ECO:0000313" key="2">
    <source>
        <dbReference type="EMBL" id="OOR87392.1"/>
    </source>
</evidence>
<keyword evidence="3" id="KW-1185">Reference proteome</keyword>
<gene>
    <name evidence="2" type="ORF">B0181_10375</name>
</gene>
<feature type="region of interest" description="Disordered" evidence="1">
    <location>
        <begin position="57"/>
        <end position="77"/>
    </location>
</feature>
<reference evidence="2 3" key="1">
    <citation type="submission" date="2017-02" db="EMBL/GenBank/DDBJ databases">
        <title>Draft genome sequence of Moraxella caviae CCUG 355 type strain.</title>
        <authorList>
            <person name="Engstrom-Jakobsson H."/>
            <person name="Salva-Serra F."/>
            <person name="Thorell K."/>
            <person name="Gonzales-Siles L."/>
            <person name="Karlsson R."/>
            <person name="Boulund F."/>
            <person name="Engstrand L."/>
            <person name="Moore E."/>
        </authorList>
    </citation>
    <scope>NUCLEOTIDE SEQUENCE [LARGE SCALE GENOMIC DNA]</scope>
    <source>
        <strain evidence="2 3">CCUG 355</strain>
    </source>
</reference>
<evidence type="ECO:0000256" key="1">
    <source>
        <dbReference type="SAM" id="MobiDB-lite"/>
    </source>
</evidence>
<dbReference type="Proteomes" id="UP000190435">
    <property type="component" value="Unassembled WGS sequence"/>
</dbReference>
<dbReference type="EMBL" id="MUXU01000075">
    <property type="protein sequence ID" value="OOR87392.1"/>
    <property type="molecule type" value="Genomic_DNA"/>
</dbReference>
<name>A0A1S9ZV46_9GAMM</name>
<accession>A0A1S9ZV46</accession>
<evidence type="ECO:0000313" key="3">
    <source>
        <dbReference type="Proteomes" id="UP000190435"/>
    </source>
</evidence>
<dbReference type="STRING" id="34060.B0181_10375"/>
<protein>
    <submittedName>
        <fullName evidence="2">Uncharacterized protein</fullName>
    </submittedName>
</protein>
<sequence>MQIVAINLSILQIGDELVGEFLVKPLGKRLGNLLKNGLKTQSRHLLRRLFVINSSSHHHKTDTFSPYTAGNQARQKP</sequence>
<comment type="caution">
    <text evidence="2">The sequence shown here is derived from an EMBL/GenBank/DDBJ whole genome shotgun (WGS) entry which is preliminary data.</text>
</comment>
<dbReference type="AlphaFoldDB" id="A0A1S9ZV46"/>
<organism evidence="2 3">
    <name type="scientific">Moraxella caviae</name>
    <dbReference type="NCBI Taxonomy" id="34060"/>
    <lineage>
        <taxon>Bacteria</taxon>
        <taxon>Pseudomonadati</taxon>
        <taxon>Pseudomonadota</taxon>
        <taxon>Gammaproteobacteria</taxon>
        <taxon>Moraxellales</taxon>
        <taxon>Moraxellaceae</taxon>
        <taxon>Moraxella</taxon>
    </lineage>
</organism>